<evidence type="ECO:0000259" key="6">
    <source>
        <dbReference type="PROSITE" id="PS50893"/>
    </source>
</evidence>
<feature type="domain" description="ABC transporter" evidence="6">
    <location>
        <begin position="30"/>
        <end position="257"/>
    </location>
</feature>
<keyword evidence="8" id="KW-1185">Reference proteome</keyword>
<evidence type="ECO:0000256" key="4">
    <source>
        <dbReference type="ARBA" id="ARBA00022741"/>
    </source>
</evidence>
<keyword evidence="2" id="KW-0813">Transport</keyword>
<dbReference type="SUPFAM" id="SSF52540">
    <property type="entry name" value="P-loop containing nucleoside triphosphate hydrolases"/>
    <property type="match status" value="1"/>
</dbReference>
<keyword evidence="3" id="KW-0536">Nodulation</keyword>
<accession>A0A5C5Z9R8</accession>
<dbReference type="EC" id="3.6.3.-" evidence="7"/>
<reference evidence="7 8" key="1">
    <citation type="submission" date="2019-02" db="EMBL/GenBank/DDBJ databases">
        <title>Deep-cultivation of Planctomycetes and their phenomic and genomic characterization uncovers novel biology.</title>
        <authorList>
            <person name="Wiegand S."/>
            <person name="Jogler M."/>
            <person name="Boedeker C."/>
            <person name="Pinto D."/>
            <person name="Vollmers J."/>
            <person name="Rivas-Marin E."/>
            <person name="Kohn T."/>
            <person name="Peeters S.H."/>
            <person name="Heuer A."/>
            <person name="Rast P."/>
            <person name="Oberbeckmann S."/>
            <person name="Bunk B."/>
            <person name="Jeske O."/>
            <person name="Meyerdierks A."/>
            <person name="Storesund J.E."/>
            <person name="Kallscheuer N."/>
            <person name="Luecker S."/>
            <person name="Lage O.M."/>
            <person name="Pohl T."/>
            <person name="Merkel B.J."/>
            <person name="Hornburger P."/>
            <person name="Mueller R.-W."/>
            <person name="Bruemmer F."/>
            <person name="Labrenz M."/>
            <person name="Spormann A.M."/>
            <person name="Op Den Camp H."/>
            <person name="Overmann J."/>
            <person name="Amann R."/>
            <person name="Jetten M.S.M."/>
            <person name="Mascher T."/>
            <person name="Medema M.H."/>
            <person name="Devos D.P."/>
            <person name="Kaster A.-K."/>
            <person name="Ovreas L."/>
            <person name="Rohde M."/>
            <person name="Galperin M.Y."/>
            <person name="Jogler C."/>
        </authorList>
    </citation>
    <scope>NUCLEOTIDE SEQUENCE [LARGE SCALE GENOMIC DNA]</scope>
    <source>
        <strain evidence="7 8">CA13</strain>
    </source>
</reference>
<dbReference type="GO" id="GO:0016887">
    <property type="term" value="F:ATP hydrolysis activity"/>
    <property type="evidence" value="ECO:0007669"/>
    <property type="project" value="InterPro"/>
</dbReference>
<sequence>MSISGVTLAAFPSKLFGVFVFSKGSPLSVIQLSDVTKNYGKHTAVEKLSLSVPAGSLYGFIGPNGSGKTTTIRMILRIIHPDSGTIEVLGNLAASSANDRLGYLPEERGLYKKLSVRRMLGYYAALKGMASNDARIAVEGWLQKFELTQWSSKKIESLSKGMSQKVQFIASIIAHPKILILDEPFSGLDPVNTEAIREAILHLQDSGTTIIFSTHDMSTAERMCDSVFMIHQGVKVLDGTLDEIKSQFGTGSIQLRWDGAREQLASIREVHTVIDCEGYQELQFDGDPQRVLHQLITKGSVQRFEIAQPSLHDIFIRIAGPKAMDSSDSQSQRIGA</sequence>
<dbReference type="Pfam" id="PF13732">
    <property type="entry name" value="DrrA1-3_C"/>
    <property type="match status" value="1"/>
</dbReference>
<dbReference type="InterPro" id="IPR003439">
    <property type="entry name" value="ABC_transporter-like_ATP-bd"/>
</dbReference>
<dbReference type="Proteomes" id="UP000315010">
    <property type="component" value="Unassembled WGS sequence"/>
</dbReference>
<evidence type="ECO:0000313" key="7">
    <source>
        <dbReference type="EMBL" id="TWT83948.1"/>
    </source>
</evidence>
<dbReference type="InterPro" id="IPR017871">
    <property type="entry name" value="ABC_transporter-like_CS"/>
</dbReference>
<gene>
    <name evidence="7" type="primary">drrA_5</name>
    <name evidence="7" type="ORF">CA13_54220</name>
</gene>
<evidence type="ECO:0000256" key="5">
    <source>
        <dbReference type="ARBA" id="ARBA00022840"/>
    </source>
</evidence>
<dbReference type="SMART" id="SM00382">
    <property type="entry name" value="AAA"/>
    <property type="match status" value="1"/>
</dbReference>
<dbReference type="PROSITE" id="PS00211">
    <property type="entry name" value="ABC_TRANSPORTER_1"/>
    <property type="match status" value="1"/>
</dbReference>
<comment type="caution">
    <text evidence="7">The sequence shown here is derived from an EMBL/GenBank/DDBJ whole genome shotgun (WGS) entry which is preliminary data.</text>
</comment>
<dbReference type="PANTHER" id="PTHR42711:SF5">
    <property type="entry name" value="ABC TRANSPORTER ATP-BINDING PROTEIN NATA"/>
    <property type="match status" value="1"/>
</dbReference>
<dbReference type="EMBL" id="SJPJ01000001">
    <property type="protein sequence ID" value="TWT83948.1"/>
    <property type="molecule type" value="Genomic_DNA"/>
</dbReference>
<dbReference type="InterPro" id="IPR003593">
    <property type="entry name" value="AAA+_ATPase"/>
</dbReference>
<dbReference type="InterPro" id="IPR050763">
    <property type="entry name" value="ABC_transporter_ATP-binding"/>
</dbReference>
<dbReference type="RefSeq" id="WP_419194798.1">
    <property type="nucleotide sequence ID" value="NZ_SJPJ01000001.1"/>
</dbReference>
<keyword evidence="5 7" id="KW-0067">ATP-binding</keyword>
<name>A0A5C5Z9R8_9BACT</name>
<dbReference type="PROSITE" id="PS50893">
    <property type="entry name" value="ABC_TRANSPORTER_2"/>
    <property type="match status" value="1"/>
</dbReference>
<keyword evidence="4" id="KW-0547">Nucleotide-binding</keyword>
<evidence type="ECO:0000256" key="3">
    <source>
        <dbReference type="ARBA" id="ARBA00022458"/>
    </source>
</evidence>
<dbReference type="GO" id="GO:0005524">
    <property type="term" value="F:ATP binding"/>
    <property type="evidence" value="ECO:0007669"/>
    <property type="project" value="UniProtKB-KW"/>
</dbReference>
<comment type="similarity">
    <text evidence="1">Belongs to the ABC transporter superfamily.</text>
</comment>
<proteinExistence type="inferred from homology"/>
<evidence type="ECO:0000313" key="8">
    <source>
        <dbReference type="Proteomes" id="UP000315010"/>
    </source>
</evidence>
<dbReference type="AlphaFoldDB" id="A0A5C5Z9R8"/>
<evidence type="ECO:0000256" key="2">
    <source>
        <dbReference type="ARBA" id="ARBA00022448"/>
    </source>
</evidence>
<organism evidence="7 8">
    <name type="scientific">Novipirellula herctigrandis</name>
    <dbReference type="NCBI Taxonomy" id="2527986"/>
    <lineage>
        <taxon>Bacteria</taxon>
        <taxon>Pseudomonadati</taxon>
        <taxon>Planctomycetota</taxon>
        <taxon>Planctomycetia</taxon>
        <taxon>Pirellulales</taxon>
        <taxon>Pirellulaceae</taxon>
        <taxon>Novipirellula</taxon>
    </lineage>
</organism>
<dbReference type="InterPro" id="IPR027417">
    <property type="entry name" value="P-loop_NTPase"/>
</dbReference>
<dbReference type="PANTHER" id="PTHR42711">
    <property type="entry name" value="ABC TRANSPORTER ATP-BINDING PROTEIN"/>
    <property type="match status" value="1"/>
</dbReference>
<dbReference type="Pfam" id="PF00005">
    <property type="entry name" value="ABC_tran"/>
    <property type="match status" value="1"/>
</dbReference>
<dbReference type="Gene3D" id="3.40.50.300">
    <property type="entry name" value="P-loop containing nucleotide triphosphate hydrolases"/>
    <property type="match status" value="1"/>
</dbReference>
<evidence type="ECO:0000256" key="1">
    <source>
        <dbReference type="ARBA" id="ARBA00005417"/>
    </source>
</evidence>
<protein>
    <submittedName>
        <fullName evidence="7">Daunorubicin/doxorubicin resistance ATP-binding protein DrrA</fullName>
        <ecNumber evidence="7">3.6.3.-</ecNumber>
    </submittedName>
</protein>
<keyword evidence="7" id="KW-0378">Hydrolase</keyword>
<dbReference type="InterPro" id="IPR025302">
    <property type="entry name" value="DrrA1/2-like_C"/>
</dbReference>